<dbReference type="GO" id="GO:0032367">
    <property type="term" value="P:intracellular cholesterol transport"/>
    <property type="evidence" value="ECO:0007669"/>
    <property type="project" value="InterPro"/>
</dbReference>
<protein>
    <submittedName>
        <fullName evidence="5">RAB11-binding protein RELCH homolog isoform X1</fullName>
    </submittedName>
</protein>
<feature type="coiled-coil region" evidence="2">
    <location>
        <begin position="136"/>
        <end position="163"/>
    </location>
</feature>
<dbReference type="PANTHER" id="PTHR32059">
    <property type="entry name" value="RAB11-BINDING PROTEIN RELCH"/>
    <property type="match status" value="1"/>
</dbReference>
<keyword evidence="4" id="KW-1185">Reference proteome</keyword>
<dbReference type="GO" id="GO:0005802">
    <property type="term" value="C:trans-Golgi network"/>
    <property type="evidence" value="ECO:0007669"/>
    <property type="project" value="InterPro"/>
</dbReference>
<dbReference type="Proteomes" id="UP001165740">
    <property type="component" value="Chromosome 7"/>
</dbReference>
<dbReference type="AlphaFoldDB" id="A0A9W3AXN5"/>
<feature type="repeat" description="HEAT" evidence="1">
    <location>
        <begin position="983"/>
        <end position="1021"/>
    </location>
</feature>
<feature type="region of interest" description="Disordered" evidence="3">
    <location>
        <begin position="1"/>
        <end position="20"/>
    </location>
</feature>
<dbReference type="GeneID" id="106058940"/>
<feature type="region of interest" description="Disordered" evidence="3">
    <location>
        <begin position="314"/>
        <end position="336"/>
    </location>
</feature>
<gene>
    <name evidence="5" type="primary">LOC106058940</name>
</gene>
<feature type="compositionally biased region" description="Polar residues" evidence="3">
    <location>
        <begin position="94"/>
        <end position="106"/>
    </location>
</feature>
<reference evidence="5" key="1">
    <citation type="submission" date="2025-08" db="UniProtKB">
        <authorList>
            <consortium name="RefSeq"/>
        </authorList>
    </citation>
    <scope>IDENTIFICATION</scope>
</reference>
<evidence type="ECO:0000256" key="1">
    <source>
        <dbReference type="PROSITE-ProRule" id="PRU00103"/>
    </source>
</evidence>
<evidence type="ECO:0000256" key="3">
    <source>
        <dbReference type="SAM" id="MobiDB-lite"/>
    </source>
</evidence>
<feature type="coiled-coil region" evidence="2">
    <location>
        <begin position="272"/>
        <end position="306"/>
    </location>
</feature>
<sequence length="1184" mass="132903">MADSGNPFIESDVSDAEDDNDFVADIKQSNKTMNKQEANDTSWDNIAAKLLKDNYILTALELYTEFIESGRDLPRLRDYFSNPGNFERTKEDTPSPTLLSSFSNTENARTSSVQTFDSLDFARYSDDGERQVDERVAVLEFELRKAQETIKSLRASLTQQAETELSTPENQYKGGLGAENSEAVTPLEKKALNFLVNEYLLQANYKVTSVTFAEENEEQDFEDWDDVGLNIPRPPGLVHLLKDYSSHVAPSKDTCDACVDVDLDTETLVHIEAQWKARVESLELKIESLEQQLKLSLEENTTLSQQIDIFKIGGGSRNESLHQTDASMPSRERSQPDDIKIQIQTLTNDDHIRPIGSSLDDLRPDDSDLHPEGTHSPRALTDSVDSTAAVSHVIGEREEGEGQEEVQGKILLAVAPDAASDHSDTSLSINSRLDSKDHLTHQLSSKHLNKRKMTDSFRQALLDVAFHVSQDNRIVSEMSRINHSDSQGVVKMLSRCLPHIVPNVLLAKREELIPVILCTAILHPEPKQRDQLLNILFNLIKKPDDDQRQMILTGCVVFAELAGADRLVEELLPQCWEQIGHKFVERRLLVAEACGALSSYLPAEIRSSLVLSMLQQMMLDDRDEEVREAVVRSLGLLMGFICDADKYVQGYDLLMAALKDPKEKVHRAALQVFLPALGMWSRELGRLEHHLMHNLLKHLEDTVKGAVAAQKVNSSTSLPLNESRFLLLLSTLEELIPLLYLTVIETCPSSSTPTEQIYVDFSRYPRATSPLNDLLVMCGGEQALVKLASHFESHIDQEWFEPWEEINWIVNNLLPRILEVTSTVGLSMQKVVHSLSQFMFCLSRTFGRTFTEKKVKQKFEELVNIPVDELETRSKQGHLPLTTCIVPVYASGVLLAFVTEEDKACLNQFLKKVLCTLAYYQTSLDSMRATLIELSENPANHDLLLSVLWEGVVHTSSQVRTAAASLFELMIKGVSDSLVSSRVVPALVTLSNDHELSVRIATIPSLGSIIEHVTIREVLDRVYMQLQMFFDEPIYRDQHTVHVELIRTLARCGPSAEPKFRDEFILPRLAAMASANNHVTNETKRTDIAKQLFEAYSAISCCFLSQQLVAEAMLPGLKCLKQDMEALGAEHLEVVNAMIRDYQSKLDIKTLPAGPVEDIRTSVMSKIKDTTSKANIGNIFNRKK</sequence>
<dbReference type="SUPFAM" id="SSF48371">
    <property type="entry name" value="ARM repeat"/>
    <property type="match status" value="1"/>
</dbReference>
<dbReference type="InterPro" id="IPR011989">
    <property type="entry name" value="ARM-like"/>
</dbReference>
<feature type="compositionally biased region" description="Basic and acidic residues" evidence="3">
    <location>
        <begin position="360"/>
        <end position="375"/>
    </location>
</feature>
<keyword evidence="2" id="KW-0175">Coiled coil</keyword>
<dbReference type="PANTHER" id="PTHR32059:SF0">
    <property type="entry name" value="RAB11-BINDING PROTEIN RELCH"/>
    <property type="match status" value="1"/>
</dbReference>
<dbReference type="Gene3D" id="1.25.10.10">
    <property type="entry name" value="Leucine-rich Repeat Variant"/>
    <property type="match status" value="2"/>
</dbReference>
<accession>A0A9W3AXN5</accession>
<dbReference type="PROSITE" id="PS50896">
    <property type="entry name" value="LISH"/>
    <property type="match status" value="1"/>
</dbReference>
<dbReference type="RefSeq" id="XP_055891964.1">
    <property type="nucleotide sequence ID" value="XM_056035989.1"/>
</dbReference>
<organism evidence="4 5">
    <name type="scientific">Biomphalaria glabrata</name>
    <name type="common">Bloodfluke planorb</name>
    <name type="synonym">Freshwater snail</name>
    <dbReference type="NCBI Taxonomy" id="6526"/>
    <lineage>
        <taxon>Eukaryota</taxon>
        <taxon>Metazoa</taxon>
        <taxon>Spiralia</taxon>
        <taxon>Lophotrochozoa</taxon>
        <taxon>Mollusca</taxon>
        <taxon>Gastropoda</taxon>
        <taxon>Heterobranchia</taxon>
        <taxon>Euthyneura</taxon>
        <taxon>Panpulmonata</taxon>
        <taxon>Hygrophila</taxon>
        <taxon>Lymnaeoidea</taxon>
        <taxon>Planorbidae</taxon>
        <taxon>Biomphalaria</taxon>
    </lineage>
</organism>
<dbReference type="OrthoDB" id="1695393at2759"/>
<name>A0A9W3AXN5_BIOGL</name>
<dbReference type="SMART" id="SM00667">
    <property type="entry name" value="LisH"/>
    <property type="match status" value="1"/>
</dbReference>
<dbReference type="PROSITE" id="PS50077">
    <property type="entry name" value="HEAT_REPEAT"/>
    <property type="match status" value="1"/>
</dbReference>
<evidence type="ECO:0000313" key="5">
    <source>
        <dbReference type="RefSeq" id="XP_055891964.1"/>
    </source>
</evidence>
<dbReference type="InterPro" id="IPR016024">
    <property type="entry name" value="ARM-type_fold"/>
</dbReference>
<dbReference type="OMA" id="RQDLNCA"/>
<dbReference type="InterPro" id="IPR021133">
    <property type="entry name" value="HEAT_type_2"/>
</dbReference>
<feature type="region of interest" description="Disordered" evidence="3">
    <location>
        <begin position="84"/>
        <end position="106"/>
    </location>
</feature>
<feature type="compositionally biased region" description="Polar residues" evidence="3">
    <location>
        <begin position="317"/>
        <end position="327"/>
    </location>
</feature>
<proteinExistence type="predicted"/>
<evidence type="ECO:0000313" key="4">
    <source>
        <dbReference type="Proteomes" id="UP001165740"/>
    </source>
</evidence>
<dbReference type="InterPro" id="IPR040362">
    <property type="entry name" value="RELCH"/>
</dbReference>
<dbReference type="InterPro" id="IPR006594">
    <property type="entry name" value="LisH"/>
</dbReference>
<dbReference type="GO" id="GO:0055037">
    <property type="term" value="C:recycling endosome"/>
    <property type="evidence" value="ECO:0007669"/>
    <property type="project" value="TreeGrafter"/>
</dbReference>
<evidence type="ECO:0000256" key="2">
    <source>
        <dbReference type="SAM" id="Coils"/>
    </source>
</evidence>
<feature type="region of interest" description="Disordered" evidence="3">
    <location>
        <begin position="350"/>
        <end position="386"/>
    </location>
</feature>